<protein>
    <submittedName>
        <fullName evidence="3">Uncharacterized protein</fullName>
    </submittedName>
</protein>
<feature type="compositionally biased region" description="Basic residues" evidence="1">
    <location>
        <begin position="168"/>
        <end position="181"/>
    </location>
</feature>
<dbReference type="PANTHER" id="PTHR38402">
    <property type="entry name" value="MITOCHONDRIAL OUTER MEMBRANE PROTEIN OM14"/>
    <property type="match status" value="1"/>
</dbReference>
<dbReference type="GO" id="GO:1990593">
    <property type="term" value="F:nascent polypeptide-associated complex binding"/>
    <property type="evidence" value="ECO:0007669"/>
    <property type="project" value="InterPro"/>
</dbReference>
<keyword evidence="2" id="KW-0472">Membrane</keyword>
<gene>
    <name evidence="3" type="ORF">BDDG_00952</name>
</gene>
<sequence>MQNSSSEEVHLLQRLQDIYLGHTQSSKSVTVTWAETYSGFIVILNNSLPIYTNSPISKASSTSLITLITFKRQTGYYNLEDVLRESSLARCSTISRRGTAAPQPRQVEVTEAEPATTSLIDVDSPHVSSVPPTYESQRVKTNTQAERIEREHEEKKRREEAETEAKRHAARHSKGKAKATKNKAVAAKSCLARNKSNPVVLGNALLIAVAGAGLGFGAYQKHAQGSLTWRVVGVWSGAVGAVGAVDYFVSK</sequence>
<feature type="transmembrane region" description="Helical" evidence="2">
    <location>
        <begin position="231"/>
        <end position="249"/>
    </location>
</feature>
<dbReference type="HOGENOM" id="CLU_986840_0_0_1"/>
<dbReference type="GO" id="GO:0005741">
    <property type="term" value="C:mitochondrial outer membrane"/>
    <property type="evidence" value="ECO:0007669"/>
    <property type="project" value="InterPro"/>
</dbReference>
<feature type="compositionally biased region" description="Basic and acidic residues" evidence="1">
    <location>
        <begin position="146"/>
        <end position="167"/>
    </location>
</feature>
<dbReference type="AlphaFoldDB" id="F2T3L3"/>
<feature type="region of interest" description="Disordered" evidence="1">
    <location>
        <begin position="95"/>
        <end position="181"/>
    </location>
</feature>
<accession>F2T3L3</accession>
<dbReference type="PANTHER" id="PTHR38402:SF1">
    <property type="entry name" value="MITOCHONDRIAL OUTER MEMBRANE PROTEIN OM14"/>
    <property type="match status" value="1"/>
</dbReference>
<dbReference type="GO" id="GO:0006626">
    <property type="term" value="P:protein targeting to mitochondrion"/>
    <property type="evidence" value="ECO:0007669"/>
    <property type="project" value="TreeGrafter"/>
</dbReference>
<evidence type="ECO:0000313" key="3">
    <source>
        <dbReference type="EMBL" id="EGE78015.2"/>
    </source>
</evidence>
<organism evidence="3">
    <name type="scientific">Ajellomyces dermatitidis (strain ATCC 18188 / CBS 674.68)</name>
    <name type="common">Blastomyces dermatitidis</name>
    <dbReference type="NCBI Taxonomy" id="653446"/>
    <lineage>
        <taxon>Eukaryota</taxon>
        <taxon>Fungi</taxon>
        <taxon>Dikarya</taxon>
        <taxon>Ascomycota</taxon>
        <taxon>Pezizomycotina</taxon>
        <taxon>Eurotiomycetes</taxon>
        <taxon>Eurotiomycetidae</taxon>
        <taxon>Onygenales</taxon>
        <taxon>Ajellomycetaceae</taxon>
        <taxon>Blastomyces</taxon>
    </lineage>
</organism>
<dbReference type="Proteomes" id="UP000007802">
    <property type="component" value="Unassembled WGS sequence"/>
</dbReference>
<proteinExistence type="predicted"/>
<dbReference type="EMBL" id="GG749408">
    <property type="protein sequence ID" value="EGE78015.2"/>
    <property type="molecule type" value="Genomic_DNA"/>
</dbReference>
<name>F2T3L3_AJEDA</name>
<reference evidence="3" key="1">
    <citation type="submission" date="2010-03" db="EMBL/GenBank/DDBJ databases">
        <title>Annotation of Blastomyces dermatitidis strain ATCC 18188.</title>
        <authorList>
            <consortium name="The Broad Institute Genome Sequencing Platform"/>
            <consortium name="Broad Institute Genome Sequencing Center for Infectious Disease."/>
            <person name="Cuomo C."/>
            <person name="Klein B."/>
            <person name="Sullivan T."/>
            <person name="Heitman J."/>
            <person name="Young S."/>
            <person name="Zeng Q."/>
            <person name="Gargeya S."/>
            <person name="Alvarado L."/>
            <person name="Berlin A.M."/>
            <person name="Chapman S.B."/>
            <person name="Chen Z."/>
            <person name="Freedman E."/>
            <person name="Gellesch M."/>
            <person name="Goldberg J."/>
            <person name="Griggs A."/>
            <person name="Gujja S."/>
            <person name="Heilman E."/>
            <person name="Heiman D."/>
            <person name="Howarth C."/>
            <person name="Mehta T."/>
            <person name="Neiman D."/>
            <person name="Pearson M."/>
            <person name="Roberts A."/>
            <person name="Saif S."/>
            <person name="Shea T."/>
            <person name="Shenoy N."/>
            <person name="Sisk P."/>
            <person name="Stolte C."/>
            <person name="Sykes S."/>
            <person name="White J."/>
            <person name="Yandava C."/>
            <person name="Haas B."/>
            <person name="Nusbaum C."/>
            <person name="Birren B."/>
        </authorList>
    </citation>
    <scope>NUCLEOTIDE SEQUENCE [LARGE SCALE GENOMIC DNA]</scope>
    <source>
        <strain evidence="3">ATCC 18188</strain>
    </source>
</reference>
<feature type="compositionally biased region" description="Polar residues" evidence="1">
    <location>
        <begin position="126"/>
        <end position="144"/>
    </location>
</feature>
<evidence type="ECO:0000256" key="2">
    <source>
        <dbReference type="SAM" id="Phobius"/>
    </source>
</evidence>
<keyword evidence="2" id="KW-1133">Transmembrane helix</keyword>
<dbReference type="InterPro" id="IPR039454">
    <property type="entry name" value="OM14"/>
</dbReference>
<feature type="transmembrane region" description="Helical" evidence="2">
    <location>
        <begin position="199"/>
        <end position="219"/>
    </location>
</feature>
<keyword evidence="2" id="KW-0812">Transmembrane</keyword>
<evidence type="ECO:0000256" key="1">
    <source>
        <dbReference type="SAM" id="MobiDB-lite"/>
    </source>
</evidence>
<dbReference type="OrthoDB" id="5422928at2759"/>